<evidence type="ECO:0000313" key="1">
    <source>
        <dbReference type="EMBL" id="KAK1863114.1"/>
    </source>
</evidence>
<name>A0ACC3BYW1_PYRYE</name>
<dbReference type="Proteomes" id="UP000798662">
    <property type="component" value="Chromosome 2"/>
</dbReference>
<evidence type="ECO:0000313" key="2">
    <source>
        <dbReference type="Proteomes" id="UP000798662"/>
    </source>
</evidence>
<dbReference type="EMBL" id="CM020619">
    <property type="protein sequence ID" value="KAK1863114.1"/>
    <property type="molecule type" value="Genomic_DNA"/>
</dbReference>
<protein>
    <submittedName>
        <fullName evidence="1">Uncharacterized protein</fullName>
    </submittedName>
</protein>
<comment type="caution">
    <text evidence="1">The sequence shown here is derived from an EMBL/GenBank/DDBJ whole genome shotgun (WGS) entry which is preliminary data.</text>
</comment>
<accession>A0ACC3BYW1</accession>
<sequence>MARHGAPFMAAPIRFTVAAVIAAAALMVAVPVVAAKKTSYIATTGEKRVWHPMTLTLYGGPWASESAAKNPFMNYRLTTTFTTSGRKYVVPCFWAADGRAAHSGATAGSVWRCLFSPDVTGLWRWSVSFKSGTNVAVRSGGGGASVSPFDGQTGSFWVRKSNKTGRDFRGKGRLRPVAGKRHLRHDNGEWFMKHGADSPENFLGYSGFDNTPKARHHYASHRRDWRGGHPAWAKDRRGKAIIGAVNYLASAGVNSVYAMPMTVGGDAKDTWPWTTERGMWRYDVSKLSQWGLLFDHMDAHGVAVHLVLSETENEELFERADRNVKGRGFSDARRLYYRELVARFGHLQGITWNLGEENGWLDGSRQVNTDWQRKAFLAHFSALEPYGALLSLHTYPADKKRVYTPLLGKATPLTGVSLQVAGWPNVHKETLQWVHASRRAGKPWVVSVDEIGGKGALPDAQTPDHDQERRDVLWGALTAGAAGVEWYYQAGDQSLENFRGHANLWKTTDRAMRLLREQRVPYWAMDPADGLVEGKRNWALANSDVILVYLPWGGRARVRLAPSSAYKVGWFDPRLGGSTALRGARTIQSAARGLTTVGSPPWKANRDWALLIRREGSSSPPVVPVRSSPPAPPPVTGSGPFAFYVVDADTAKVVKGPLAARVTLRRSDLPTNFSIRVIRRKGMSGSGGVRFVVNGATERVEGAAPFLIAGDWKGKVFPWKKAPCGKVTLAAVATVGGARSTIEARINC</sequence>
<gene>
    <name evidence="1" type="ORF">I4F81_005677</name>
</gene>
<proteinExistence type="predicted"/>
<organism evidence="1 2">
    <name type="scientific">Pyropia yezoensis</name>
    <name type="common">Susabi-nori</name>
    <name type="synonym">Porphyra yezoensis</name>
    <dbReference type="NCBI Taxonomy" id="2788"/>
    <lineage>
        <taxon>Eukaryota</taxon>
        <taxon>Rhodophyta</taxon>
        <taxon>Bangiophyceae</taxon>
        <taxon>Bangiales</taxon>
        <taxon>Bangiaceae</taxon>
        <taxon>Pyropia</taxon>
    </lineage>
</organism>
<reference evidence="1" key="1">
    <citation type="submission" date="2019-11" db="EMBL/GenBank/DDBJ databases">
        <title>Nori genome reveals adaptations in red seaweeds to the harsh intertidal environment.</title>
        <authorList>
            <person name="Wang D."/>
            <person name="Mao Y."/>
        </authorList>
    </citation>
    <scope>NUCLEOTIDE SEQUENCE</scope>
    <source>
        <tissue evidence="1">Gametophyte</tissue>
    </source>
</reference>
<keyword evidence="2" id="KW-1185">Reference proteome</keyword>